<keyword evidence="14" id="KW-1185">Reference proteome</keyword>
<comment type="subcellular location">
    <subcellularLocation>
        <location evidence="1">Nucleus</location>
    </subcellularLocation>
</comment>
<feature type="domain" description="Histone deacetylase" evidence="11">
    <location>
        <begin position="59"/>
        <end position="347"/>
    </location>
</feature>
<dbReference type="PANTHER" id="PTHR10625:SF5">
    <property type="entry name" value="HISTONE DEACETYLASE"/>
    <property type="match status" value="1"/>
</dbReference>
<dbReference type="SUPFAM" id="SSF52768">
    <property type="entry name" value="Arginase/deacetylase"/>
    <property type="match status" value="1"/>
</dbReference>
<dbReference type="PANTHER" id="PTHR10625">
    <property type="entry name" value="HISTONE DEACETYLASE HDAC1-RELATED"/>
    <property type="match status" value="1"/>
</dbReference>
<evidence type="ECO:0000256" key="1">
    <source>
        <dbReference type="ARBA" id="ARBA00004123"/>
    </source>
</evidence>
<dbReference type="InterPro" id="IPR019154">
    <property type="entry name" value="Arb2-like_domain"/>
</dbReference>
<dbReference type="Pfam" id="PF00850">
    <property type="entry name" value="Hist_deacetyl"/>
    <property type="match status" value="1"/>
</dbReference>
<dbReference type="InterPro" id="IPR023696">
    <property type="entry name" value="Ureohydrolase_dom_sf"/>
</dbReference>
<comment type="caution">
    <text evidence="13">The sequence shown here is derived from an EMBL/GenBank/DDBJ whole genome shotgun (WGS) entry which is preliminary data.</text>
</comment>
<dbReference type="PRINTS" id="PR01270">
    <property type="entry name" value="HDASUPER"/>
</dbReference>
<evidence type="ECO:0000313" key="13">
    <source>
        <dbReference type="EMBL" id="ORY06291.1"/>
    </source>
</evidence>
<dbReference type="InterPro" id="IPR000286">
    <property type="entry name" value="HDACs"/>
</dbReference>
<dbReference type="GO" id="GO:0000118">
    <property type="term" value="C:histone deacetylase complex"/>
    <property type="evidence" value="ECO:0007669"/>
    <property type="project" value="TreeGrafter"/>
</dbReference>
<keyword evidence="6" id="KW-0156">Chromatin regulator</keyword>
<feature type="domain" description="Arb2-like" evidence="12">
    <location>
        <begin position="405"/>
        <end position="578"/>
    </location>
</feature>
<feature type="region of interest" description="Disordered" evidence="10">
    <location>
        <begin position="1"/>
        <end position="41"/>
    </location>
</feature>
<evidence type="ECO:0000256" key="4">
    <source>
        <dbReference type="ARBA" id="ARBA00022491"/>
    </source>
</evidence>
<evidence type="ECO:0000259" key="12">
    <source>
        <dbReference type="Pfam" id="PF09757"/>
    </source>
</evidence>
<evidence type="ECO:0000256" key="9">
    <source>
        <dbReference type="ARBA" id="ARBA00023242"/>
    </source>
</evidence>
<accession>A0A1Y1Z7R9</accession>
<dbReference type="Pfam" id="PF09757">
    <property type="entry name" value="Arb2-like"/>
    <property type="match status" value="1"/>
</dbReference>
<dbReference type="EC" id="3.5.1.98" evidence="3"/>
<keyword evidence="4" id="KW-0678">Repressor</keyword>
<dbReference type="GO" id="GO:0040029">
    <property type="term" value="P:epigenetic regulation of gene expression"/>
    <property type="evidence" value="ECO:0007669"/>
    <property type="project" value="TreeGrafter"/>
</dbReference>
<keyword evidence="8" id="KW-0804">Transcription</keyword>
<evidence type="ECO:0000259" key="11">
    <source>
        <dbReference type="Pfam" id="PF00850"/>
    </source>
</evidence>
<dbReference type="InterPro" id="IPR023801">
    <property type="entry name" value="His_deacetylse_dom"/>
</dbReference>
<evidence type="ECO:0000256" key="5">
    <source>
        <dbReference type="ARBA" id="ARBA00022801"/>
    </source>
</evidence>
<dbReference type="Gene3D" id="3.40.800.20">
    <property type="entry name" value="Histone deacetylase domain"/>
    <property type="match status" value="1"/>
</dbReference>
<feature type="compositionally biased region" description="Basic and acidic residues" evidence="10">
    <location>
        <begin position="30"/>
        <end position="41"/>
    </location>
</feature>
<evidence type="ECO:0000256" key="2">
    <source>
        <dbReference type="ARBA" id="ARBA00007738"/>
    </source>
</evidence>
<keyword evidence="5" id="KW-0378">Hydrolase</keyword>
<keyword evidence="9" id="KW-0539">Nucleus</keyword>
<sequence length="629" mass="70318">MHRRAHKRLVISDSESDSVETTNTTTKPAQNDHSRVGVSDEHTTGLVYDVRMKFHRSIHNELDHPEDPRCLEKCLRIPAREATDEEIQLVHSKEHHEEVASISDLNYKDLKTTASQYNSIYLSNESGYCARLSCGGVIEMVDAVYTGKVRNGMAVVRPPGHHAEPDEPMGFCLYNNVAVAVRVLQKKHGVKKVLVLDWYVFTRNGIQKAFIDDPDVLYISIHRYEDANFYPYSTAAAHYVVGDGLGAGRTVNIPWPCAGMGDADYLYVMNHIVMPIAREFAPEIVIVAAGFDAAAGDDIGECFVTPTAFAHMTSLMKSLSGGKIVLAMEGGYSLDAIGVSALACFKILLGEDPPLSPPMVPSPRCIETAHRVVHIQSKYWESLQGSYLNAPRTQTQAVTTSPRQEFLTSHLKLVELPMDNPNLSDSKKCEVYYSPNIYRADALTIFIHDANATEQLSYDETSLVDIFNRYAETTRENAMELVDVNIPLMDTNESIDKNMVNSLVQYVWDQCVETSTAKRILFIATGAAVDGVCNLISKKAEEFLEVSRLFYFVMVPGLDAPSVKQSMAQWYYEHSYVLLHPVALEESQGEEFGNCHIYGVRTELPNTTLGRLHDQIWAQVNNYFAPRID</sequence>
<feature type="compositionally biased region" description="Polar residues" evidence="10">
    <location>
        <begin position="19"/>
        <end position="29"/>
    </location>
</feature>
<dbReference type="AlphaFoldDB" id="A0A1Y1Z7R9"/>
<evidence type="ECO:0000313" key="14">
    <source>
        <dbReference type="Proteomes" id="UP000193498"/>
    </source>
</evidence>
<proteinExistence type="inferred from homology"/>
<evidence type="ECO:0000256" key="8">
    <source>
        <dbReference type="ARBA" id="ARBA00023163"/>
    </source>
</evidence>
<dbReference type="EMBL" id="MCFE01000017">
    <property type="protein sequence ID" value="ORY06291.1"/>
    <property type="molecule type" value="Genomic_DNA"/>
</dbReference>
<evidence type="ECO:0000256" key="6">
    <source>
        <dbReference type="ARBA" id="ARBA00022853"/>
    </source>
</evidence>
<evidence type="ECO:0000256" key="3">
    <source>
        <dbReference type="ARBA" id="ARBA00012111"/>
    </source>
</evidence>
<dbReference type="FunCoup" id="A0A1Y1Z7R9">
    <property type="interactions" value="103"/>
</dbReference>
<protein>
    <recommendedName>
        <fullName evidence="3">histone deacetylase</fullName>
        <ecNumber evidence="3">3.5.1.98</ecNumber>
    </recommendedName>
</protein>
<keyword evidence="7" id="KW-0805">Transcription regulation</keyword>
<dbReference type="InterPro" id="IPR037138">
    <property type="entry name" value="His_deacetylse_dom_sf"/>
</dbReference>
<comment type="similarity">
    <text evidence="2">Belongs to the histone deacetylase family. HD type 2 subfamily.</text>
</comment>
<gene>
    <name evidence="13" type="ORF">K493DRAFT_310624</name>
</gene>
<dbReference type="Proteomes" id="UP000193498">
    <property type="component" value="Unassembled WGS sequence"/>
</dbReference>
<name>A0A1Y1Z7R9_9FUNG</name>
<reference evidence="13 14" key="1">
    <citation type="submission" date="2016-07" db="EMBL/GenBank/DDBJ databases">
        <title>Pervasive Adenine N6-methylation of Active Genes in Fungi.</title>
        <authorList>
            <consortium name="DOE Joint Genome Institute"/>
            <person name="Mondo S.J."/>
            <person name="Dannebaum R.O."/>
            <person name="Kuo R.C."/>
            <person name="Labutti K."/>
            <person name="Haridas S."/>
            <person name="Kuo A."/>
            <person name="Salamov A."/>
            <person name="Ahrendt S.R."/>
            <person name="Lipzen A."/>
            <person name="Sullivan W."/>
            <person name="Andreopoulos W.B."/>
            <person name="Clum A."/>
            <person name="Lindquist E."/>
            <person name="Daum C."/>
            <person name="Ramamoorthy G.K."/>
            <person name="Gryganskyi A."/>
            <person name="Culley D."/>
            <person name="Magnuson J.K."/>
            <person name="James T.Y."/>
            <person name="O'Malley M.A."/>
            <person name="Stajich J.E."/>
            <person name="Spatafora J.W."/>
            <person name="Visel A."/>
            <person name="Grigoriev I.V."/>
        </authorList>
    </citation>
    <scope>NUCLEOTIDE SEQUENCE [LARGE SCALE GENOMIC DNA]</scope>
    <source>
        <strain evidence="13 14">CBS 931.73</strain>
    </source>
</reference>
<evidence type="ECO:0000256" key="10">
    <source>
        <dbReference type="SAM" id="MobiDB-lite"/>
    </source>
</evidence>
<dbReference type="InParanoid" id="A0A1Y1Z7R9"/>
<dbReference type="STRING" id="1314790.A0A1Y1Z7R9"/>
<dbReference type="OrthoDB" id="424012at2759"/>
<organism evidence="13 14">
    <name type="scientific">Basidiobolus meristosporus CBS 931.73</name>
    <dbReference type="NCBI Taxonomy" id="1314790"/>
    <lineage>
        <taxon>Eukaryota</taxon>
        <taxon>Fungi</taxon>
        <taxon>Fungi incertae sedis</taxon>
        <taxon>Zoopagomycota</taxon>
        <taxon>Entomophthoromycotina</taxon>
        <taxon>Basidiobolomycetes</taxon>
        <taxon>Basidiobolales</taxon>
        <taxon>Basidiobolaceae</taxon>
        <taxon>Basidiobolus</taxon>
    </lineage>
</organism>
<evidence type="ECO:0000256" key="7">
    <source>
        <dbReference type="ARBA" id="ARBA00023015"/>
    </source>
</evidence>
<dbReference type="GO" id="GO:0141221">
    <property type="term" value="F:histone deacetylase activity, hydrolytic mechanism"/>
    <property type="evidence" value="ECO:0007669"/>
    <property type="project" value="UniProtKB-EC"/>
</dbReference>